<feature type="domain" description="CdaR GGDEF-like" evidence="4">
    <location>
        <begin position="290"/>
        <end position="392"/>
    </location>
</feature>
<organism evidence="5 6">
    <name type="scientific">Gordonia alkanivorans NBRC 16433</name>
    <dbReference type="NCBI Taxonomy" id="1027371"/>
    <lineage>
        <taxon>Bacteria</taxon>
        <taxon>Bacillati</taxon>
        <taxon>Actinomycetota</taxon>
        <taxon>Actinomycetes</taxon>
        <taxon>Mycobacteriales</taxon>
        <taxon>Gordoniaceae</taxon>
        <taxon>Gordonia</taxon>
    </lineage>
</organism>
<accession>F9VQ78</accession>
<comment type="caution">
    <text evidence="5">The sequence shown here is derived from an EMBL/GenBank/DDBJ whole genome shotgun (WGS) entry which is preliminary data.</text>
</comment>
<dbReference type="Pfam" id="PF07905">
    <property type="entry name" value="PucR"/>
    <property type="match status" value="1"/>
</dbReference>
<dbReference type="InterPro" id="IPR025736">
    <property type="entry name" value="PucR_C-HTH_dom"/>
</dbReference>
<evidence type="ECO:0000259" key="3">
    <source>
        <dbReference type="Pfam" id="PF13556"/>
    </source>
</evidence>
<dbReference type="eggNOG" id="COG2508">
    <property type="taxonomic scope" value="Bacteria"/>
</dbReference>
<protein>
    <submittedName>
        <fullName evidence="5">Putative CdaR family transcriptional regulator</fullName>
    </submittedName>
</protein>
<gene>
    <name evidence="5" type="ORF">GOALK_006_00120</name>
</gene>
<dbReference type="RefSeq" id="WP_006356944.1">
    <property type="nucleotide sequence ID" value="NZ_BACI01000006.1"/>
</dbReference>
<dbReference type="Gene3D" id="1.10.10.2840">
    <property type="entry name" value="PucR C-terminal helix-turn-helix domain"/>
    <property type="match status" value="1"/>
</dbReference>
<dbReference type="Pfam" id="PF13556">
    <property type="entry name" value="HTH_30"/>
    <property type="match status" value="1"/>
</dbReference>
<dbReference type="InterPro" id="IPR041522">
    <property type="entry name" value="CdaR_GGDEF"/>
</dbReference>
<dbReference type="InterPro" id="IPR012914">
    <property type="entry name" value="PucR_dom"/>
</dbReference>
<evidence type="ECO:0000259" key="4">
    <source>
        <dbReference type="Pfam" id="PF17853"/>
    </source>
</evidence>
<name>F9VQ78_9ACTN</name>
<dbReference type="InterPro" id="IPR042070">
    <property type="entry name" value="PucR_C-HTH_sf"/>
</dbReference>
<dbReference type="AlphaFoldDB" id="F9VQ78"/>
<comment type="similarity">
    <text evidence="1">Belongs to the CdaR family.</text>
</comment>
<dbReference type="Proteomes" id="UP000003558">
    <property type="component" value="Unassembled WGS sequence"/>
</dbReference>
<evidence type="ECO:0000313" key="6">
    <source>
        <dbReference type="Proteomes" id="UP000003558"/>
    </source>
</evidence>
<evidence type="ECO:0000313" key="5">
    <source>
        <dbReference type="EMBL" id="GAA10767.1"/>
    </source>
</evidence>
<dbReference type="InterPro" id="IPR051448">
    <property type="entry name" value="CdaR-like_regulators"/>
</dbReference>
<dbReference type="PANTHER" id="PTHR33744:SF1">
    <property type="entry name" value="DNA-BINDING TRANSCRIPTIONAL ACTIVATOR ADER"/>
    <property type="match status" value="1"/>
</dbReference>
<dbReference type="Pfam" id="PF17853">
    <property type="entry name" value="GGDEF_2"/>
    <property type="match status" value="1"/>
</dbReference>
<evidence type="ECO:0000259" key="2">
    <source>
        <dbReference type="Pfam" id="PF07905"/>
    </source>
</evidence>
<sequence length="513" mass="54746">MALTVQRLSQNADLGLTLVAGHSGADRVIEWAHAIELADPAPWITGGELVMTTGLAIGPSDSEQFDYVTRLVRARAAALAVDTGMTFDAVPDGIRAAGDALGLPVLAVPPHTPFIAVTRAVIDDLTADRVRAVQQVVDQQDKFARDLLRGGIPHLVTALGRALSCSVVLVDAEGGALSVHGPDAGRALEHARSVSRGSGRRRQAGSAFADEHATYLVQSVSVAREPHGYLAVASPAALQPEERLLVAHAMALLSIELGKPAKVLDAEQRLRTVVTQALVNLGPELDAGLLRYFGFDEDTRVVAITVTNVGPALPALRETADVITRQSVPYLLSPIREGLLLVVSDDRGRDWVVELVARLGARLERTLRAGRGGTAVIAETAVSLRQARAALHLGPTQETVVDFSDTGTFSMLFGGRSPGELSAMSRIVLGPLEDYDAAHGSSVDLVTALRTWLRNDAHIESAARELGVHRHTMRSRMAKVGQLLGRDLDSAEVRVELWIAVKARELLDVLETD</sequence>
<evidence type="ECO:0000256" key="1">
    <source>
        <dbReference type="ARBA" id="ARBA00006754"/>
    </source>
</evidence>
<feature type="domain" description="Purine catabolism PurC-like" evidence="2">
    <location>
        <begin position="15"/>
        <end position="124"/>
    </location>
</feature>
<proteinExistence type="inferred from homology"/>
<dbReference type="STRING" id="1027371.GOALK_006_00120"/>
<feature type="domain" description="PucR C-terminal helix-turn-helix" evidence="3">
    <location>
        <begin position="445"/>
        <end position="503"/>
    </location>
</feature>
<dbReference type="EMBL" id="BACI01000006">
    <property type="protein sequence ID" value="GAA10767.1"/>
    <property type="molecule type" value="Genomic_DNA"/>
</dbReference>
<dbReference type="PANTHER" id="PTHR33744">
    <property type="entry name" value="CARBOHYDRATE DIACID REGULATOR"/>
    <property type="match status" value="1"/>
</dbReference>
<reference evidence="5 6" key="1">
    <citation type="submission" date="2011-05" db="EMBL/GenBank/DDBJ databases">
        <title>Whole genome shotgun sequence of Gordonia alkanivorans NBRC 16433.</title>
        <authorList>
            <person name="Hosoyama A."/>
            <person name="Nakamura S."/>
            <person name="Takarada H."/>
            <person name="Tsuchikane K."/>
            <person name="Yamazaki S."/>
            <person name="Fujita N."/>
        </authorList>
    </citation>
    <scope>NUCLEOTIDE SEQUENCE [LARGE SCALE GENOMIC DNA]</scope>
    <source>
        <strain evidence="5 6">NBRC 16433</strain>
    </source>
</reference>